<dbReference type="Pfam" id="PF19810">
    <property type="entry name" value="HFX_2341_N"/>
    <property type="match status" value="1"/>
</dbReference>
<dbReference type="RefSeq" id="WP_149785013.1">
    <property type="nucleotide sequence ID" value="NZ_BAAADP010000002.1"/>
</dbReference>
<dbReference type="Pfam" id="PF22665">
    <property type="entry name" value="WHD_DUF6293"/>
    <property type="match status" value="1"/>
</dbReference>
<dbReference type="InterPro" id="IPR046260">
    <property type="entry name" value="HFX_2341-like_N"/>
</dbReference>
<dbReference type="Gene3D" id="3.40.50.11700">
    <property type="match status" value="1"/>
</dbReference>
<protein>
    <recommendedName>
        <fullName evidence="5">CRISPR-associated protein (Cas_Cas02710)</fullName>
    </recommendedName>
</protein>
<keyword evidence="4" id="KW-1185">Reference proteome</keyword>
<proteinExistence type="predicted"/>
<evidence type="ECO:0000259" key="2">
    <source>
        <dbReference type="Pfam" id="PF22665"/>
    </source>
</evidence>
<evidence type="ECO:0000313" key="4">
    <source>
        <dbReference type="Proteomes" id="UP000323537"/>
    </source>
</evidence>
<evidence type="ECO:0000313" key="3">
    <source>
        <dbReference type="EMBL" id="SFH65510.1"/>
    </source>
</evidence>
<evidence type="ECO:0008006" key="5">
    <source>
        <dbReference type="Google" id="ProtNLM"/>
    </source>
</evidence>
<dbReference type="AlphaFoldDB" id="A0A1I3BTJ7"/>
<dbReference type="EMBL" id="FOPZ01000015">
    <property type="protein sequence ID" value="SFH65510.1"/>
    <property type="molecule type" value="Genomic_DNA"/>
</dbReference>
<accession>A0A1I3BTJ7</accession>
<dbReference type="InterPro" id="IPR054162">
    <property type="entry name" value="DUF6293_C"/>
</dbReference>
<reference evidence="3 4" key="1">
    <citation type="submission" date="2016-10" db="EMBL/GenBank/DDBJ databases">
        <authorList>
            <person name="Varghese N."/>
            <person name="Submissions S."/>
        </authorList>
    </citation>
    <scope>NUCLEOTIDE SEQUENCE [LARGE SCALE GENOMIC DNA]</scope>
    <source>
        <strain evidence="3 4">CGMCC 1.6377</strain>
    </source>
</reference>
<feature type="domain" description="HFX-2341-like N-terminal" evidence="1">
    <location>
        <begin position="9"/>
        <end position="129"/>
    </location>
</feature>
<dbReference type="Proteomes" id="UP000323537">
    <property type="component" value="Unassembled WGS sequence"/>
</dbReference>
<dbReference type="OrthoDB" id="142096at2157"/>
<feature type="domain" description="DUF6293" evidence="2">
    <location>
        <begin position="147"/>
        <end position="246"/>
    </location>
</feature>
<evidence type="ECO:0000259" key="1">
    <source>
        <dbReference type="Pfam" id="PF19810"/>
    </source>
</evidence>
<gene>
    <name evidence="3" type="ORF">SAMN04488066_11539</name>
</gene>
<organism evidence="3 4">
    <name type="scientific">Halorubrum aquaticum</name>
    <dbReference type="NCBI Taxonomy" id="387340"/>
    <lineage>
        <taxon>Archaea</taxon>
        <taxon>Methanobacteriati</taxon>
        <taxon>Methanobacteriota</taxon>
        <taxon>Stenosarchaea group</taxon>
        <taxon>Halobacteria</taxon>
        <taxon>Halobacteriales</taxon>
        <taxon>Haloferacaceae</taxon>
        <taxon>Halorubrum</taxon>
    </lineage>
</organism>
<sequence>MADLDVPRRIHIVPLGYEEDRIVEPVIDADADEALLLEPDPDDEGVDRPSYHEDVRERLREADVRTETIECDIFNLYSSLGTIAEVSNRFRDHSVYVNLASGSKVTAIGGMIACMVTGAVPYYVRAETYAGGEERPVASGAKPPETLPKYHIEEPEREHVAVLDHVADAQPVTKRDLIEYGRREGLPFVERYETEGVQNPERGYYRRLNTRIVEPLRERGFIEIEKHSKYQYVSLTESGENHLRAFRYLLAE</sequence>
<name>A0A1I3BTJ7_9EURY</name>